<dbReference type="OrthoDB" id="10551551at2759"/>
<gene>
    <name evidence="2" type="ORF">PISMIDRAFT_16993</name>
</gene>
<dbReference type="Proteomes" id="UP000054018">
    <property type="component" value="Unassembled WGS sequence"/>
</dbReference>
<feature type="compositionally biased region" description="Basic and acidic residues" evidence="1">
    <location>
        <begin position="54"/>
        <end position="67"/>
    </location>
</feature>
<organism evidence="2 3">
    <name type="scientific">Pisolithus microcarpus 441</name>
    <dbReference type="NCBI Taxonomy" id="765257"/>
    <lineage>
        <taxon>Eukaryota</taxon>
        <taxon>Fungi</taxon>
        <taxon>Dikarya</taxon>
        <taxon>Basidiomycota</taxon>
        <taxon>Agaricomycotina</taxon>
        <taxon>Agaricomycetes</taxon>
        <taxon>Agaricomycetidae</taxon>
        <taxon>Boletales</taxon>
        <taxon>Sclerodermatineae</taxon>
        <taxon>Pisolithaceae</taxon>
        <taxon>Pisolithus</taxon>
    </lineage>
</organism>
<evidence type="ECO:0000256" key="1">
    <source>
        <dbReference type="SAM" id="MobiDB-lite"/>
    </source>
</evidence>
<sequence>MLTSDGFKNNVRRSIYILLALMKIRFTLNSKNTSRLPDAHKQWPPEWPRTIHQRTSDNDENAIHSEQ</sequence>
<protein>
    <submittedName>
        <fullName evidence="2">Uncharacterized protein</fullName>
    </submittedName>
</protein>
<accession>A0A0C9Z4B2</accession>
<reference evidence="3" key="2">
    <citation type="submission" date="2015-01" db="EMBL/GenBank/DDBJ databases">
        <title>Evolutionary Origins and Diversification of the Mycorrhizal Mutualists.</title>
        <authorList>
            <consortium name="DOE Joint Genome Institute"/>
            <consortium name="Mycorrhizal Genomics Consortium"/>
            <person name="Kohler A."/>
            <person name="Kuo A."/>
            <person name="Nagy L.G."/>
            <person name="Floudas D."/>
            <person name="Copeland A."/>
            <person name="Barry K.W."/>
            <person name="Cichocki N."/>
            <person name="Veneault-Fourrey C."/>
            <person name="LaButti K."/>
            <person name="Lindquist E.A."/>
            <person name="Lipzen A."/>
            <person name="Lundell T."/>
            <person name="Morin E."/>
            <person name="Murat C."/>
            <person name="Riley R."/>
            <person name="Ohm R."/>
            <person name="Sun H."/>
            <person name="Tunlid A."/>
            <person name="Henrissat B."/>
            <person name="Grigoriev I.V."/>
            <person name="Hibbett D.S."/>
            <person name="Martin F."/>
        </authorList>
    </citation>
    <scope>NUCLEOTIDE SEQUENCE [LARGE SCALE GENOMIC DNA]</scope>
    <source>
        <strain evidence="3">441</strain>
    </source>
</reference>
<feature type="region of interest" description="Disordered" evidence="1">
    <location>
        <begin position="34"/>
        <end position="67"/>
    </location>
</feature>
<evidence type="ECO:0000313" key="3">
    <source>
        <dbReference type="Proteomes" id="UP000054018"/>
    </source>
</evidence>
<name>A0A0C9Z4B2_9AGAM</name>
<dbReference type="HOGENOM" id="CLU_2813359_0_0_1"/>
<reference evidence="2 3" key="1">
    <citation type="submission" date="2014-04" db="EMBL/GenBank/DDBJ databases">
        <authorList>
            <consortium name="DOE Joint Genome Institute"/>
            <person name="Kuo A."/>
            <person name="Kohler A."/>
            <person name="Costa M.D."/>
            <person name="Nagy L.G."/>
            <person name="Floudas D."/>
            <person name="Copeland A."/>
            <person name="Barry K.W."/>
            <person name="Cichocki N."/>
            <person name="Veneault-Fourrey C."/>
            <person name="LaButti K."/>
            <person name="Lindquist E.A."/>
            <person name="Lipzen A."/>
            <person name="Lundell T."/>
            <person name="Morin E."/>
            <person name="Murat C."/>
            <person name="Sun H."/>
            <person name="Tunlid A."/>
            <person name="Henrissat B."/>
            <person name="Grigoriev I.V."/>
            <person name="Hibbett D.S."/>
            <person name="Martin F."/>
            <person name="Nordberg H.P."/>
            <person name="Cantor M.N."/>
            <person name="Hua S.X."/>
        </authorList>
    </citation>
    <scope>NUCLEOTIDE SEQUENCE [LARGE SCALE GENOMIC DNA]</scope>
    <source>
        <strain evidence="2 3">441</strain>
    </source>
</reference>
<proteinExistence type="predicted"/>
<keyword evidence="3" id="KW-1185">Reference proteome</keyword>
<dbReference type="AlphaFoldDB" id="A0A0C9Z4B2"/>
<dbReference type="EMBL" id="KN833920">
    <property type="protein sequence ID" value="KIK14848.1"/>
    <property type="molecule type" value="Genomic_DNA"/>
</dbReference>
<evidence type="ECO:0000313" key="2">
    <source>
        <dbReference type="EMBL" id="KIK14848.1"/>
    </source>
</evidence>